<organism evidence="6 7">
    <name type="scientific">Candidatus Kaiserbacteria bacterium GW2011_GWC2_52_8b</name>
    <dbReference type="NCBI Taxonomy" id="1618676"/>
    <lineage>
        <taxon>Bacteria</taxon>
        <taxon>Candidatus Kaiseribacteriota</taxon>
    </lineage>
</organism>
<protein>
    <recommendedName>
        <fullName evidence="8">B12-binding domain-containing protein</fullName>
    </recommendedName>
</protein>
<keyword evidence="3" id="KW-0479">Metal-binding</keyword>
<evidence type="ECO:0000256" key="3">
    <source>
        <dbReference type="ARBA" id="ARBA00022723"/>
    </source>
</evidence>
<gene>
    <name evidence="6" type="ORF">UY74_C0079G0004</name>
</gene>
<dbReference type="Proteomes" id="UP000034445">
    <property type="component" value="Unassembled WGS sequence"/>
</dbReference>
<dbReference type="PANTHER" id="PTHR43409">
    <property type="entry name" value="ANAEROBIC MAGNESIUM-PROTOPORPHYRIN IX MONOMETHYL ESTER CYCLASE-RELATED"/>
    <property type="match status" value="1"/>
</dbReference>
<dbReference type="InterPro" id="IPR007197">
    <property type="entry name" value="rSAM"/>
</dbReference>
<dbReference type="AlphaFoldDB" id="A0A0G1XDJ4"/>
<dbReference type="GO" id="GO:0046872">
    <property type="term" value="F:metal ion binding"/>
    <property type="evidence" value="ECO:0007669"/>
    <property type="project" value="UniProtKB-KW"/>
</dbReference>
<comment type="cofactor">
    <cofactor evidence="1">
        <name>[4Fe-4S] cluster</name>
        <dbReference type="ChEBI" id="CHEBI:49883"/>
    </cofactor>
</comment>
<keyword evidence="2" id="KW-0949">S-adenosyl-L-methionine</keyword>
<reference evidence="6 7" key="1">
    <citation type="journal article" date="2015" name="Nature">
        <title>rRNA introns, odd ribosomes, and small enigmatic genomes across a large radiation of phyla.</title>
        <authorList>
            <person name="Brown C.T."/>
            <person name="Hug L.A."/>
            <person name="Thomas B.C."/>
            <person name="Sharon I."/>
            <person name="Castelle C.J."/>
            <person name="Singh A."/>
            <person name="Wilkins M.J."/>
            <person name="Williams K.H."/>
            <person name="Banfield J.F."/>
        </authorList>
    </citation>
    <scope>NUCLEOTIDE SEQUENCE [LARGE SCALE GENOMIC DNA]</scope>
</reference>
<dbReference type="PATRIC" id="fig|1618676.3.peg.1144"/>
<dbReference type="PANTHER" id="PTHR43409:SF16">
    <property type="entry name" value="SLR0320 PROTEIN"/>
    <property type="match status" value="1"/>
</dbReference>
<dbReference type="GO" id="GO:0051536">
    <property type="term" value="F:iron-sulfur cluster binding"/>
    <property type="evidence" value="ECO:0007669"/>
    <property type="project" value="UniProtKB-KW"/>
</dbReference>
<evidence type="ECO:0000256" key="2">
    <source>
        <dbReference type="ARBA" id="ARBA00022691"/>
    </source>
</evidence>
<proteinExistence type="predicted"/>
<dbReference type="GO" id="GO:0005829">
    <property type="term" value="C:cytosol"/>
    <property type="evidence" value="ECO:0007669"/>
    <property type="project" value="TreeGrafter"/>
</dbReference>
<sequence length="363" mass="40924">MKNILTLILIMVSFFKVEFVYTGEPIRPIYGTPVAVRYDTERREWIDKTPGWDMVSVLADLKAGAKKHSLPIRIPEKKEIKIKPNLFWQRGGTPQEIMVAMAVALKSNRREKVLFVNGPSQDPSDRFFGWPTPLLYAISPTVEAVRNGSLKLDLVGKIFDPWCYIEGVNSEKIKREFGEQLQDVDIVCASAIYDALYPTLQLFAEAKRLKPDIVTVLGGPHFDEIHNISALNDIRRSPHLVDYAIAGDGEIVLRELLKELSAKEQVDLRIVAGNSVGRAWIYNNQGQGVSVNRPLVLDDLPFMPIELAADHHRLDFDVFTDEQGKILPTVQMVAARGCPYSCSFCSERKALAYPNVRSIKNIF</sequence>
<evidence type="ECO:0008006" key="8">
    <source>
        <dbReference type="Google" id="ProtNLM"/>
    </source>
</evidence>
<evidence type="ECO:0000256" key="1">
    <source>
        <dbReference type="ARBA" id="ARBA00001966"/>
    </source>
</evidence>
<dbReference type="EMBL" id="LCRF01000079">
    <property type="protein sequence ID" value="KKW29358.1"/>
    <property type="molecule type" value="Genomic_DNA"/>
</dbReference>
<dbReference type="GO" id="GO:0003824">
    <property type="term" value="F:catalytic activity"/>
    <property type="evidence" value="ECO:0007669"/>
    <property type="project" value="InterPro"/>
</dbReference>
<evidence type="ECO:0000256" key="4">
    <source>
        <dbReference type="ARBA" id="ARBA00023004"/>
    </source>
</evidence>
<evidence type="ECO:0000313" key="6">
    <source>
        <dbReference type="EMBL" id="KKW29358.1"/>
    </source>
</evidence>
<evidence type="ECO:0000313" key="7">
    <source>
        <dbReference type="Proteomes" id="UP000034445"/>
    </source>
</evidence>
<comment type="caution">
    <text evidence="6">The sequence shown here is derived from an EMBL/GenBank/DDBJ whole genome shotgun (WGS) entry which is preliminary data.</text>
</comment>
<dbReference type="SFLD" id="SFLDG01082">
    <property type="entry name" value="B12-binding_domain_containing"/>
    <property type="match status" value="1"/>
</dbReference>
<dbReference type="SFLD" id="SFLDS00029">
    <property type="entry name" value="Radical_SAM"/>
    <property type="match status" value="1"/>
</dbReference>
<dbReference type="Gene3D" id="3.40.50.280">
    <property type="entry name" value="Cobalamin-binding domain"/>
    <property type="match status" value="1"/>
</dbReference>
<accession>A0A0G1XDJ4</accession>
<keyword evidence="4" id="KW-0408">Iron</keyword>
<name>A0A0G1XDJ4_9BACT</name>
<evidence type="ECO:0000256" key="5">
    <source>
        <dbReference type="ARBA" id="ARBA00023014"/>
    </source>
</evidence>
<dbReference type="InterPro" id="IPR051198">
    <property type="entry name" value="BchE-like"/>
</dbReference>
<keyword evidence="5" id="KW-0411">Iron-sulfur</keyword>